<reference evidence="2 3" key="1">
    <citation type="submission" date="2019-03" db="EMBL/GenBank/DDBJ databases">
        <title>Freshwater and sediment microbial communities from various areas in North America, analyzing microbe dynamics in response to fracking.</title>
        <authorList>
            <person name="Lamendella R."/>
        </authorList>
    </citation>
    <scope>NUCLEOTIDE SEQUENCE [LARGE SCALE GENOMIC DNA]</scope>
    <source>
        <strain evidence="2 3">114D</strain>
    </source>
</reference>
<evidence type="ECO:0000313" key="2">
    <source>
        <dbReference type="EMBL" id="TDO05601.1"/>
    </source>
</evidence>
<evidence type="ECO:0000256" key="1">
    <source>
        <dbReference type="SAM" id="SignalP"/>
    </source>
</evidence>
<protein>
    <recommendedName>
        <fullName evidence="4">THAP4-like heme-binding beta-barrel domain-containing protein</fullName>
    </recommendedName>
</protein>
<proteinExistence type="predicted"/>
<comment type="caution">
    <text evidence="2">The sequence shown here is derived from an EMBL/GenBank/DDBJ whole genome shotgun (WGS) entry which is preliminary data.</text>
</comment>
<evidence type="ECO:0008006" key="4">
    <source>
        <dbReference type="Google" id="ProtNLM"/>
    </source>
</evidence>
<evidence type="ECO:0000313" key="3">
    <source>
        <dbReference type="Proteomes" id="UP000294848"/>
    </source>
</evidence>
<feature type="chain" id="PRO_5020504871" description="THAP4-like heme-binding beta-barrel domain-containing protein" evidence="1">
    <location>
        <begin position="21"/>
        <end position="175"/>
    </location>
</feature>
<organism evidence="2 3">
    <name type="scientific">Sunxiuqinia elliptica</name>
    <dbReference type="NCBI Taxonomy" id="655355"/>
    <lineage>
        <taxon>Bacteria</taxon>
        <taxon>Pseudomonadati</taxon>
        <taxon>Bacteroidota</taxon>
        <taxon>Bacteroidia</taxon>
        <taxon>Marinilabiliales</taxon>
        <taxon>Prolixibacteraceae</taxon>
        <taxon>Sunxiuqinia</taxon>
    </lineage>
</organism>
<name>A0A4R6HCS7_9BACT</name>
<dbReference type="AlphaFoldDB" id="A0A4R6HCS7"/>
<dbReference type="Proteomes" id="UP000294848">
    <property type="component" value="Unassembled WGS sequence"/>
</dbReference>
<sequence>MKSFLLFLFSMLLFLGSAQAQNKAFEKLNFILGKWEGTGSGFGSQQSSIESSFQLVMNGTYIEVSNESQFEPTADNPQGDHHIDKGYISYDKSRQALVFRQFNNEGYINQYVLNGSASNDSVLVFETEHIENFIPGGKARWTIQKISDMAIETTFDLSFPDKPYACFGTNKLQKK</sequence>
<dbReference type="OrthoDB" id="1117424at2"/>
<accession>A0A4R6HCS7</accession>
<dbReference type="EMBL" id="SNWI01000001">
    <property type="protein sequence ID" value="TDO05601.1"/>
    <property type="molecule type" value="Genomic_DNA"/>
</dbReference>
<gene>
    <name evidence="2" type="ORF">DET52_101965</name>
</gene>
<feature type="signal peptide" evidence="1">
    <location>
        <begin position="1"/>
        <end position="20"/>
    </location>
</feature>
<dbReference type="RefSeq" id="WP_133463629.1">
    <property type="nucleotide sequence ID" value="NZ_SNWI01000001.1"/>
</dbReference>
<keyword evidence="1" id="KW-0732">Signal</keyword>